<dbReference type="AlphaFoldDB" id="A0A852T3F7"/>
<dbReference type="SUPFAM" id="SSF49695">
    <property type="entry name" value="gamma-Crystallin-like"/>
    <property type="match status" value="1"/>
</dbReference>
<reference evidence="2 3" key="1">
    <citation type="submission" date="2020-07" db="EMBL/GenBank/DDBJ databases">
        <title>Sequencing the genomes of 1000 actinobacteria strains.</title>
        <authorList>
            <person name="Klenk H.-P."/>
        </authorList>
    </citation>
    <scope>NUCLEOTIDE SEQUENCE [LARGE SCALE GENOMIC DNA]</scope>
    <source>
        <strain evidence="2 3">DSM 23871</strain>
    </source>
</reference>
<evidence type="ECO:0000313" key="2">
    <source>
        <dbReference type="EMBL" id="NYD75421.1"/>
    </source>
</evidence>
<dbReference type="Proteomes" id="UP000589620">
    <property type="component" value="Unassembled WGS sequence"/>
</dbReference>
<evidence type="ECO:0000256" key="1">
    <source>
        <dbReference type="SAM" id="SignalP"/>
    </source>
</evidence>
<protein>
    <submittedName>
        <fullName evidence="2">Uncharacterized protein</fullName>
    </submittedName>
</protein>
<name>A0A852T3F7_9MICO</name>
<feature type="chain" id="PRO_5032729418" evidence="1">
    <location>
        <begin position="24"/>
        <end position="179"/>
    </location>
</feature>
<dbReference type="InterPro" id="IPR011024">
    <property type="entry name" value="G_crystallin-like"/>
</dbReference>
<comment type="caution">
    <text evidence="2">The sequence shown here is derived from an EMBL/GenBank/DDBJ whole genome shotgun (WGS) entry which is preliminary data.</text>
</comment>
<keyword evidence="3" id="KW-1185">Reference proteome</keyword>
<evidence type="ECO:0000313" key="3">
    <source>
        <dbReference type="Proteomes" id="UP000589620"/>
    </source>
</evidence>
<keyword evidence="1" id="KW-0732">Signal</keyword>
<dbReference type="EMBL" id="JACCBJ010000001">
    <property type="protein sequence ID" value="NYD75421.1"/>
    <property type="molecule type" value="Genomic_DNA"/>
</dbReference>
<proteinExistence type="predicted"/>
<dbReference type="RefSeq" id="WP_246298072.1">
    <property type="nucleotide sequence ID" value="NZ_BAAAPX010000001.1"/>
</dbReference>
<feature type="signal peptide" evidence="1">
    <location>
        <begin position="1"/>
        <end position="23"/>
    </location>
</feature>
<dbReference type="Gene3D" id="2.60.20.10">
    <property type="entry name" value="Crystallins"/>
    <property type="match status" value="1"/>
</dbReference>
<accession>A0A852T3F7</accession>
<organism evidence="2 3">
    <name type="scientific">Leifsonia soli</name>
    <dbReference type="NCBI Taxonomy" id="582665"/>
    <lineage>
        <taxon>Bacteria</taxon>
        <taxon>Bacillati</taxon>
        <taxon>Actinomycetota</taxon>
        <taxon>Actinomycetes</taxon>
        <taxon>Micrococcales</taxon>
        <taxon>Microbacteriaceae</taxon>
        <taxon>Leifsonia</taxon>
    </lineage>
</organism>
<sequence>MASAVALTALLVGMSATAGPASAAEPAAQSCSYDLGTRTLVCVDPGEDLNRAVLEQTHLLVVTPPAQPDAVAGAAPADRLLPAGVRATFVQSQLYDDAGYGGSFFQITNSSACNGSTTWYFGPLGSVGWSGRVSSFKSFSGCSTKLWQGTGYTGASYGYAVNASSLGSMNDQANSVTLR</sequence>
<gene>
    <name evidence="2" type="ORF">BJ963_002940</name>
</gene>